<dbReference type="RefSeq" id="WP_183853483.1">
    <property type="nucleotide sequence ID" value="NZ_JACHOO010000002.1"/>
</dbReference>
<evidence type="ECO:0000256" key="2">
    <source>
        <dbReference type="ARBA" id="ARBA00022963"/>
    </source>
</evidence>
<protein>
    <submittedName>
        <fullName evidence="7">NTE family protein</fullName>
    </submittedName>
</protein>
<dbReference type="InterPro" id="IPR002641">
    <property type="entry name" value="PNPLA_dom"/>
</dbReference>
<dbReference type="InterPro" id="IPR016035">
    <property type="entry name" value="Acyl_Trfase/lysoPLipase"/>
</dbReference>
<dbReference type="InterPro" id="IPR050301">
    <property type="entry name" value="NTE"/>
</dbReference>
<feature type="short sequence motif" description="GXSXG" evidence="4">
    <location>
        <begin position="61"/>
        <end position="65"/>
    </location>
</feature>
<feature type="domain" description="PNPLA" evidence="6">
    <location>
        <begin position="30"/>
        <end position="198"/>
    </location>
</feature>
<evidence type="ECO:0000313" key="7">
    <source>
        <dbReference type="EMBL" id="MBB5752114.1"/>
    </source>
</evidence>
<keyword evidence="2 4" id="KW-0442">Lipid degradation</keyword>
<dbReference type="AlphaFoldDB" id="A0A7W9FL40"/>
<dbReference type="SUPFAM" id="SSF52151">
    <property type="entry name" value="FabD/lysophospholipase-like"/>
    <property type="match status" value="1"/>
</dbReference>
<keyword evidence="1 4" id="KW-0378">Hydrolase</keyword>
<feature type="active site" description="Nucleophile" evidence="4">
    <location>
        <position position="63"/>
    </location>
</feature>
<dbReference type="PROSITE" id="PS51635">
    <property type="entry name" value="PNPLA"/>
    <property type="match status" value="1"/>
</dbReference>
<proteinExistence type="predicted"/>
<name>A0A7W9FL40_9HYPH</name>
<evidence type="ECO:0000313" key="8">
    <source>
        <dbReference type="Proteomes" id="UP000523821"/>
    </source>
</evidence>
<keyword evidence="3 4" id="KW-0443">Lipid metabolism</keyword>
<dbReference type="GO" id="GO:0016042">
    <property type="term" value="P:lipid catabolic process"/>
    <property type="evidence" value="ECO:0007669"/>
    <property type="project" value="UniProtKB-UniRule"/>
</dbReference>
<evidence type="ECO:0000256" key="3">
    <source>
        <dbReference type="ARBA" id="ARBA00023098"/>
    </source>
</evidence>
<dbReference type="PANTHER" id="PTHR14226:SF29">
    <property type="entry name" value="NEUROPATHY TARGET ESTERASE SWS"/>
    <property type="match status" value="1"/>
</dbReference>
<feature type="region of interest" description="Disordered" evidence="5">
    <location>
        <begin position="1"/>
        <end position="25"/>
    </location>
</feature>
<evidence type="ECO:0000256" key="1">
    <source>
        <dbReference type="ARBA" id="ARBA00022801"/>
    </source>
</evidence>
<accession>A0A7W9FL40</accession>
<evidence type="ECO:0000256" key="5">
    <source>
        <dbReference type="SAM" id="MobiDB-lite"/>
    </source>
</evidence>
<feature type="short sequence motif" description="DGA/G" evidence="4">
    <location>
        <begin position="185"/>
        <end position="187"/>
    </location>
</feature>
<feature type="short sequence motif" description="GXGXXG" evidence="4">
    <location>
        <begin position="34"/>
        <end position="39"/>
    </location>
</feature>
<gene>
    <name evidence="7" type="ORF">GGQ63_001166</name>
</gene>
<comment type="caution">
    <text evidence="7">The sequence shown here is derived from an EMBL/GenBank/DDBJ whole genome shotgun (WGS) entry which is preliminary data.</text>
</comment>
<dbReference type="PANTHER" id="PTHR14226">
    <property type="entry name" value="NEUROPATHY TARGET ESTERASE/SWISS CHEESE D.MELANOGASTER"/>
    <property type="match status" value="1"/>
</dbReference>
<evidence type="ECO:0000259" key="6">
    <source>
        <dbReference type="PROSITE" id="PS51635"/>
    </source>
</evidence>
<reference evidence="7 8" key="1">
    <citation type="submission" date="2020-08" db="EMBL/GenBank/DDBJ databases">
        <title>Genomic Encyclopedia of Type Strains, Phase IV (KMG-IV): sequencing the most valuable type-strain genomes for metagenomic binning, comparative biology and taxonomic classification.</title>
        <authorList>
            <person name="Goeker M."/>
        </authorList>
    </citation>
    <scope>NUCLEOTIDE SEQUENCE [LARGE SCALE GENOMIC DNA]</scope>
    <source>
        <strain evidence="7 8">DSM 16268</strain>
    </source>
</reference>
<evidence type="ECO:0000256" key="4">
    <source>
        <dbReference type="PROSITE-ProRule" id="PRU01161"/>
    </source>
</evidence>
<feature type="active site" description="Proton acceptor" evidence="4">
    <location>
        <position position="185"/>
    </location>
</feature>
<sequence length="293" mass="30908">MSEDDEAPSHPPAERKAVPARTTGGPRVGLALGGGGARGLAHIVVLEAFDDLGIRPSIVAGSSIGAVIGAGCAAGMPASEIRAYVLELFRNRPEVLARLWKLRSRGALFGLGQIDPERTLDLFMPAGLPRDFADLIVPLEIVAADYYAGEAAIFSHGPLFPAIAASIAIPVLFRPVLRDGRVLLDGGLVNPLPFDRVAPHADITVAVDVVGAPAGTPPRVPGSIDLAFGSSQLLMHTITREKLRTAHAPDILVRPAIQPFQVLDFWKAPAILEAAEPVRAEVRAALERRLAAL</sequence>
<keyword evidence="8" id="KW-1185">Reference proteome</keyword>
<dbReference type="Gene3D" id="3.40.1090.10">
    <property type="entry name" value="Cytosolic phospholipase A2 catalytic domain"/>
    <property type="match status" value="2"/>
</dbReference>
<dbReference type="EMBL" id="JACHOO010000002">
    <property type="protein sequence ID" value="MBB5752114.1"/>
    <property type="molecule type" value="Genomic_DNA"/>
</dbReference>
<dbReference type="Pfam" id="PF01734">
    <property type="entry name" value="Patatin"/>
    <property type="match status" value="1"/>
</dbReference>
<dbReference type="Proteomes" id="UP000523821">
    <property type="component" value="Unassembled WGS sequence"/>
</dbReference>
<organism evidence="7 8">
    <name type="scientific">Prosthecomicrobium pneumaticum</name>
    <dbReference type="NCBI Taxonomy" id="81895"/>
    <lineage>
        <taxon>Bacteria</taxon>
        <taxon>Pseudomonadati</taxon>
        <taxon>Pseudomonadota</taxon>
        <taxon>Alphaproteobacteria</taxon>
        <taxon>Hyphomicrobiales</taxon>
        <taxon>Kaistiaceae</taxon>
        <taxon>Prosthecomicrobium</taxon>
    </lineage>
</organism>
<dbReference type="GO" id="GO:0016787">
    <property type="term" value="F:hydrolase activity"/>
    <property type="evidence" value="ECO:0007669"/>
    <property type="project" value="UniProtKB-UniRule"/>
</dbReference>